<organism evidence="2 3">
    <name type="scientific">Leishmania donovani</name>
    <dbReference type="NCBI Taxonomy" id="5661"/>
    <lineage>
        <taxon>Eukaryota</taxon>
        <taxon>Discoba</taxon>
        <taxon>Euglenozoa</taxon>
        <taxon>Kinetoplastea</taxon>
        <taxon>Metakinetoplastina</taxon>
        <taxon>Trypanosomatida</taxon>
        <taxon>Trypanosomatidae</taxon>
        <taxon>Leishmaniinae</taxon>
        <taxon>Leishmania</taxon>
    </lineage>
</organism>
<evidence type="ECO:0000256" key="1">
    <source>
        <dbReference type="SAM" id="MobiDB-lite"/>
    </source>
</evidence>
<dbReference type="AlphaFoldDB" id="A0A6J8F882"/>
<dbReference type="EMBL" id="LR812638">
    <property type="protein sequence ID" value="CAC5429291.1"/>
    <property type="molecule type" value="Genomic_DNA"/>
</dbReference>
<protein>
    <submittedName>
        <fullName evidence="2">Hypothetical_protein_conserved</fullName>
    </submittedName>
</protein>
<dbReference type="Proteomes" id="UP000601710">
    <property type="component" value="Chromosome 18"/>
</dbReference>
<feature type="compositionally biased region" description="Basic residues" evidence="1">
    <location>
        <begin position="230"/>
        <end position="239"/>
    </location>
</feature>
<gene>
    <name evidence="2" type="ORF">LDHU3_18.1000</name>
</gene>
<reference evidence="2" key="1">
    <citation type="submission" date="2020-06" db="EMBL/GenBank/DDBJ databases">
        <authorList>
            <person name="Camacho E."/>
            <person name="Gonzalez-de la Fuente S."/>
            <person name="Rastrojo A."/>
            <person name="Peiro-Pastor R."/>
            <person name="Solana JC."/>
            <person name="Tabera L."/>
            <person name="Gamarro F."/>
            <person name="Carrasco-Ramiro F."/>
            <person name="Requena JM."/>
            <person name="Aguado B."/>
        </authorList>
    </citation>
    <scope>NUCLEOTIDE SEQUENCE</scope>
</reference>
<feature type="region of interest" description="Disordered" evidence="1">
    <location>
        <begin position="409"/>
        <end position="444"/>
    </location>
</feature>
<evidence type="ECO:0000313" key="3">
    <source>
        <dbReference type="Proteomes" id="UP000601710"/>
    </source>
</evidence>
<dbReference type="VEuPathDB" id="TriTrypDB:LdBPK_180750.1"/>
<evidence type="ECO:0000313" key="2">
    <source>
        <dbReference type="EMBL" id="CAC5429291.1"/>
    </source>
</evidence>
<sequence>MSAPHLLSFLHPAASCSPPPIAVPTWMLATEERLGRQAVHIAELEARHDITALLTRSYFAMSTSCPRSEWRPVRLEPVSQLECLAAASSSHSENDGDTVAKQSCRAASCAESLSSAAFSLRHIQASAQTGAFSRQRENDTRRSTPELPLSSFWQQLADLDERLTEVEWATVHCKGSQPTADARRPQQPRVNSSRPTMDDCVALLDSLLASQEGTRTPQWDDATAGAALPRRQRRQRRQQRPSQETERHLPLQLHSRQKCMLSILAKLRDALRSTQASYKAATGIRAPVSLETLLQLPPETMPLLMCTDDGMHDVRQPQCRHHCDASGGTAACCGLLSSTSIYTLWATLMDGVDMFPSFSRAVAEALWAAVLWMHACATSAPPGQTFFAPIASGKGEGCSHIRPLRAEVQQQQQRTGSASPLQRRPLRSEAEPRQLRSPSEARQRLTVRHQRVIAPTLKSRLQEEEERWAYRDFPVRRGFTAPTVYDDLFPLPTAVSAFVEPPLYTVPSPSLLTGRSSGAAVAEAKEEAATTVGLDFYTGPARRPRSLV</sequence>
<proteinExistence type="predicted"/>
<feature type="compositionally biased region" description="Basic and acidic residues" evidence="1">
    <location>
        <begin position="426"/>
        <end position="443"/>
    </location>
</feature>
<feature type="compositionally biased region" description="Polar residues" evidence="1">
    <location>
        <begin position="409"/>
        <end position="420"/>
    </location>
</feature>
<feature type="region of interest" description="Disordered" evidence="1">
    <location>
        <begin position="212"/>
        <end position="249"/>
    </location>
</feature>
<dbReference type="VEuPathDB" id="TriTrypDB:LDHU3_18.1000"/>
<name>A0A6J8F882_LEIDO</name>
<feature type="region of interest" description="Disordered" evidence="1">
    <location>
        <begin position="174"/>
        <end position="196"/>
    </location>
</feature>
<accession>A0A6J8F882</accession>
<dbReference type="VEuPathDB" id="TriTrypDB:LdCL_180012600"/>